<dbReference type="GO" id="GO:0006303">
    <property type="term" value="P:double-strand break repair via nonhomologous end joining"/>
    <property type="evidence" value="ECO:0007669"/>
    <property type="project" value="UniProtKB-UniRule"/>
</dbReference>
<dbReference type="GO" id="GO:0006310">
    <property type="term" value="P:DNA recombination"/>
    <property type="evidence" value="ECO:0007669"/>
    <property type="project" value="UniProtKB-KW"/>
</dbReference>
<dbReference type="InterPro" id="IPR016194">
    <property type="entry name" value="SPOC-like_C_dom_sf"/>
</dbReference>
<keyword evidence="5" id="KW-1185">Reference proteome</keyword>
<dbReference type="Proteomes" id="UP000237889">
    <property type="component" value="Chromosome"/>
</dbReference>
<dbReference type="GO" id="GO:0003690">
    <property type="term" value="F:double-stranded DNA binding"/>
    <property type="evidence" value="ECO:0007669"/>
    <property type="project" value="UniProtKB-UniRule"/>
</dbReference>
<dbReference type="PANTHER" id="PTHR41251">
    <property type="entry name" value="NON-HOMOLOGOUS END JOINING PROTEIN KU"/>
    <property type="match status" value="1"/>
</dbReference>
<gene>
    <name evidence="2" type="primary">ku</name>
    <name evidence="4" type="ORF">C6569_04950</name>
</gene>
<comment type="similarity">
    <text evidence="2">Belongs to the prokaryotic Ku family.</text>
</comment>
<dbReference type="EMBL" id="CP027668">
    <property type="protein sequence ID" value="AVO44462.1"/>
    <property type="molecule type" value="Genomic_DNA"/>
</dbReference>
<dbReference type="InterPro" id="IPR009187">
    <property type="entry name" value="Prok_Ku"/>
</dbReference>
<organism evidence="4 5">
    <name type="scientific">Phreatobacter cathodiphilus</name>
    <dbReference type="NCBI Taxonomy" id="1868589"/>
    <lineage>
        <taxon>Bacteria</taxon>
        <taxon>Pseudomonadati</taxon>
        <taxon>Pseudomonadota</taxon>
        <taxon>Alphaproteobacteria</taxon>
        <taxon>Hyphomicrobiales</taxon>
        <taxon>Phreatobacteraceae</taxon>
        <taxon>Phreatobacter</taxon>
    </lineage>
</organism>
<keyword evidence="2" id="KW-0227">DNA damage</keyword>
<dbReference type="HAMAP" id="MF_01875">
    <property type="entry name" value="Prokaryotic_Ku"/>
    <property type="match status" value="1"/>
</dbReference>
<dbReference type="SMART" id="SM00559">
    <property type="entry name" value="Ku78"/>
    <property type="match status" value="1"/>
</dbReference>
<comment type="subunit">
    <text evidence="2">Homodimer. Interacts with LigD.</text>
</comment>
<name>A0A2S0N8I0_9HYPH</name>
<protein>
    <recommendedName>
        <fullName evidence="2">Non-homologous end joining protein Ku</fullName>
    </recommendedName>
</protein>
<dbReference type="AlphaFoldDB" id="A0A2S0N8I0"/>
<reference evidence="4 5" key="1">
    <citation type="submission" date="2018-03" db="EMBL/GenBank/DDBJ databases">
        <title>Genome sequencing of Phreatobacter sp.</title>
        <authorList>
            <person name="Kim S.-J."/>
            <person name="Heo J."/>
            <person name="Kwon S.-W."/>
        </authorList>
    </citation>
    <scope>NUCLEOTIDE SEQUENCE [LARGE SCALE GENOMIC DNA]</scope>
    <source>
        <strain evidence="4 5">S-12</strain>
    </source>
</reference>
<dbReference type="SUPFAM" id="SSF100939">
    <property type="entry name" value="SPOC domain-like"/>
    <property type="match status" value="1"/>
</dbReference>
<evidence type="ECO:0000256" key="2">
    <source>
        <dbReference type="HAMAP-Rule" id="MF_01875"/>
    </source>
</evidence>
<dbReference type="NCBIfam" id="TIGR02772">
    <property type="entry name" value="Ku_bact"/>
    <property type="match status" value="1"/>
</dbReference>
<dbReference type="KEGG" id="phr:C6569_04950"/>
<dbReference type="PIRSF" id="PIRSF006493">
    <property type="entry name" value="Prok_Ku"/>
    <property type="match status" value="1"/>
</dbReference>
<evidence type="ECO:0000313" key="5">
    <source>
        <dbReference type="Proteomes" id="UP000237889"/>
    </source>
</evidence>
<evidence type="ECO:0000259" key="3">
    <source>
        <dbReference type="SMART" id="SM00559"/>
    </source>
</evidence>
<dbReference type="CDD" id="cd00789">
    <property type="entry name" value="KU_like"/>
    <property type="match status" value="1"/>
</dbReference>
<keyword evidence="2" id="KW-0233">DNA recombination</keyword>
<feature type="domain" description="Ku" evidence="3">
    <location>
        <begin position="55"/>
        <end position="182"/>
    </location>
</feature>
<dbReference type="Pfam" id="PF02735">
    <property type="entry name" value="Ku"/>
    <property type="match status" value="1"/>
</dbReference>
<sequence length="270" mass="30129">MAGQTYWKGYLKLSLVTCPVAMMPATSEAEKLRFHTVNRETGHRVESRYVDAETGKVVADDDQARGYAQGEDDFVILDDEDLESVALDTTRTIDIDTFVPRGSIPWLYLDKPHYLVPNDAVGEEAFAVIREAMKASKVAGIARLVLYRRERAVMLQPRDKGIVVWTLRYGDEVRDEAAYFGDVPADAHPPAKATQLARDLIAERTRRWNPKMASDPVQTELARIIQSKKKTRTKAAKGKPAASGDNVVDLFAALRKSLASEKKPAGRSRR</sequence>
<comment type="function">
    <text evidence="2">With LigD forms a non-homologous end joining (NHEJ) DNA repair enzyme, which repairs dsDNA breaks with reduced fidelity. Binds linear dsDNA with 5'- and 3'- overhangs but not closed circular dsDNA nor ssDNA. Recruits and stimulates the ligase activity of LigD.</text>
</comment>
<evidence type="ECO:0000313" key="4">
    <source>
        <dbReference type="EMBL" id="AVO44462.1"/>
    </source>
</evidence>
<accession>A0A2S0N8I0</accession>
<dbReference type="PANTHER" id="PTHR41251:SF1">
    <property type="entry name" value="NON-HOMOLOGOUS END JOINING PROTEIN KU"/>
    <property type="match status" value="1"/>
</dbReference>
<evidence type="ECO:0000256" key="1">
    <source>
        <dbReference type="ARBA" id="ARBA00023125"/>
    </source>
</evidence>
<keyword evidence="2" id="KW-0234">DNA repair</keyword>
<dbReference type="Gene3D" id="2.40.290.10">
    <property type="match status" value="1"/>
</dbReference>
<keyword evidence="1 2" id="KW-0238">DNA-binding</keyword>
<dbReference type="InterPro" id="IPR006164">
    <property type="entry name" value="DNA_bd_Ku70/Ku80"/>
</dbReference>
<dbReference type="RefSeq" id="WP_106747792.1">
    <property type="nucleotide sequence ID" value="NZ_CP027668.1"/>
</dbReference>
<proteinExistence type="inferred from homology"/>
<dbReference type="OrthoDB" id="9780854at2"/>